<evidence type="ECO:0000256" key="2">
    <source>
        <dbReference type="ARBA" id="ARBA00006464"/>
    </source>
</evidence>
<evidence type="ECO:0000259" key="8">
    <source>
        <dbReference type="Pfam" id="PF02397"/>
    </source>
</evidence>
<evidence type="ECO:0000313" key="9">
    <source>
        <dbReference type="EMBL" id="SHJ79997.1"/>
    </source>
</evidence>
<feature type="transmembrane region" description="Helical" evidence="7">
    <location>
        <begin position="286"/>
        <end position="307"/>
    </location>
</feature>
<keyword evidence="3 9" id="KW-0808">Transferase</keyword>
<feature type="transmembrane region" description="Helical" evidence="7">
    <location>
        <begin position="12"/>
        <end position="31"/>
    </location>
</feature>
<dbReference type="Pfam" id="PF13727">
    <property type="entry name" value="CoA_binding_3"/>
    <property type="match status" value="1"/>
</dbReference>
<dbReference type="AlphaFoldDB" id="A0A1M6M918"/>
<evidence type="ECO:0000256" key="6">
    <source>
        <dbReference type="ARBA" id="ARBA00023136"/>
    </source>
</evidence>
<feature type="transmembrane region" description="Helical" evidence="7">
    <location>
        <begin position="51"/>
        <end position="71"/>
    </location>
</feature>
<dbReference type="Pfam" id="PF02397">
    <property type="entry name" value="Bac_transf"/>
    <property type="match status" value="1"/>
</dbReference>
<keyword evidence="5 7" id="KW-1133">Transmembrane helix</keyword>
<comment type="subcellular location">
    <subcellularLocation>
        <location evidence="1">Membrane</location>
        <topology evidence="1">Multi-pass membrane protein</topology>
    </subcellularLocation>
</comment>
<comment type="similarity">
    <text evidence="2">Belongs to the bacterial sugar transferase family.</text>
</comment>
<evidence type="ECO:0000256" key="5">
    <source>
        <dbReference type="ARBA" id="ARBA00022989"/>
    </source>
</evidence>
<dbReference type="RefSeq" id="WP_073010751.1">
    <property type="nucleotide sequence ID" value="NZ_FQZO01000008.1"/>
</dbReference>
<proteinExistence type="inferred from homology"/>
<name>A0A1M6M918_9CLOT</name>
<dbReference type="OrthoDB" id="9808602at2"/>
<dbReference type="PANTHER" id="PTHR30576">
    <property type="entry name" value="COLANIC BIOSYNTHESIS UDP-GLUCOSE LIPID CARRIER TRANSFERASE"/>
    <property type="match status" value="1"/>
</dbReference>
<evidence type="ECO:0000313" key="10">
    <source>
        <dbReference type="Proteomes" id="UP000184080"/>
    </source>
</evidence>
<keyword evidence="4 7" id="KW-0812">Transmembrane</keyword>
<feature type="transmembrane region" description="Helical" evidence="7">
    <location>
        <begin position="109"/>
        <end position="132"/>
    </location>
</feature>
<protein>
    <submittedName>
        <fullName evidence="9">Undecaprenyl-phosphate glucose phosphotransferase</fullName>
    </submittedName>
</protein>
<evidence type="ECO:0000256" key="4">
    <source>
        <dbReference type="ARBA" id="ARBA00022692"/>
    </source>
</evidence>
<dbReference type="EMBL" id="FQZO01000008">
    <property type="protein sequence ID" value="SHJ79997.1"/>
    <property type="molecule type" value="Genomic_DNA"/>
</dbReference>
<dbReference type="GO" id="GO:0016780">
    <property type="term" value="F:phosphotransferase activity, for other substituted phosphate groups"/>
    <property type="evidence" value="ECO:0007669"/>
    <property type="project" value="TreeGrafter"/>
</dbReference>
<accession>A0A1M6M918</accession>
<sequence>MIKENQKVFNKILVLLDLLSFVLAFFIAWYIRMRSGIIPLEQGYLSFEQYLIPIVLMSPLYLIIYNYVGLYDPFRLKSIYDEIYNAIKANVYGLIVFTVLLFLTKEIHYSRVLLLIFGIISTSLACLERAIIRTSLRNLRRKGYNQKYMLFVGCSYLADEFMERLKDNNHWGYKVMGALDDNIPLNTVTKEGVTIIGTIKDLEGLLEQHNLDEVFITLDLGEYYKLKPIIKTCEKFGVRTQIIPGYYKYIPARPYVEELDGLPVINIRYVPLDNILNKTIKRTFDIIVSLMALILVSPILLITAIIIKITSPGPVIFKQERVGLNRKNFTMYKFRSMKLQVDEEEKTEWTTKGDPRKTKFGTFIRKTSIDELPQFFNVLKGDMSIIGPRPERPYFVEKFKEEIPKYMVKHQVRPGITGWAQVNGWRGDTSIEKRIEYDIYYIENWNFLFDIKIMILTVIKGFVNKNAY</sequence>
<dbReference type="InterPro" id="IPR017475">
    <property type="entry name" value="EPS_sugar_tfrase"/>
</dbReference>
<dbReference type="Proteomes" id="UP000184080">
    <property type="component" value="Unassembled WGS sequence"/>
</dbReference>
<feature type="domain" description="Bacterial sugar transferase" evidence="8">
    <location>
        <begin position="281"/>
        <end position="460"/>
    </location>
</feature>
<dbReference type="NCBIfam" id="TIGR03025">
    <property type="entry name" value="EPS_sugtrans"/>
    <property type="match status" value="1"/>
</dbReference>
<dbReference type="InterPro" id="IPR003362">
    <property type="entry name" value="Bact_transf"/>
</dbReference>
<dbReference type="Gene3D" id="3.40.50.720">
    <property type="entry name" value="NAD(P)-binding Rossmann-like Domain"/>
    <property type="match status" value="1"/>
</dbReference>
<gene>
    <name evidence="9" type="ORF">SAMN05444401_3898</name>
</gene>
<organism evidence="9 10">
    <name type="scientific">Clostridium amylolyticum</name>
    <dbReference type="NCBI Taxonomy" id="1121298"/>
    <lineage>
        <taxon>Bacteria</taxon>
        <taxon>Bacillati</taxon>
        <taxon>Bacillota</taxon>
        <taxon>Clostridia</taxon>
        <taxon>Eubacteriales</taxon>
        <taxon>Clostridiaceae</taxon>
        <taxon>Clostridium</taxon>
    </lineage>
</organism>
<keyword evidence="6 7" id="KW-0472">Membrane</keyword>
<reference evidence="9 10" key="1">
    <citation type="submission" date="2016-11" db="EMBL/GenBank/DDBJ databases">
        <authorList>
            <person name="Jaros S."/>
            <person name="Januszkiewicz K."/>
            <person name="Wedrychowicz H."/>
        </authorList>
    </citation>
    <scope>NUCLEOTIDE SEQUENCE [LARGE SCALE GENOMIC DNA]</scope>
    <source>
        <strain evidence="9 10">DSM 21864</strain>
    </source>
</reference>
<dbReference type="STRING" id="1121298.SAMN05444401_3898"/>
<dbReference type="InterPro" id="IPR017473">
    <property type="entry name" value="Undecaprenyl-P_gluc_Ptfrase"/>
</dbReference>
<dbReference type="PANTHER" id="PTHR30576:SF0">
    <property type="entry name" value="UNDECAPRENYL-PHOSPHATE N-ACETYLGALACTOSAMINYL 1-PHOSPHATE TRANSFERASE-RELATED"/>
    <property type="match status" value="1"/>
</dbReference>
<evidence type="ECO:0000256" key="1">
    <source>
        <dbReference type="ARBA" id="ARBA00004141"/>
    </source>
</evidence>
<keyword evidence="10" id="KW-1185">Reference proteome</keyword>
<evidence type="ECO:0000256" key="3">
    <source>
        <dbReference type="ARBA" id="ARBA00022679"/>
    </source>
</evidence>
<dbReference type="GO" id="GO:0016020">
    <property type="term" value="C:membrane"/>
    <property type="evidence" value="ECO:0007669"/>
    <property type="project" value="UniProtKB-SubCell"/>
</dbReference>
<evidence type="ECO:0000256" key="7">
    <source>
        <dbReference type="SAM" id="Phobius"/>
    </source>
</evidence>
<dbReference type="NCBIfam" id="TIGR03023">
    <property type="entry name" value="WcaJ_sugtrans"/>
    <property type="match status" value="1"/>
</dbReference>
<feature type="transmembrane region" description="Helical" evidence="7">
    <location>
        <begin position="83"/>
        <end position="103"/>
    </location>
</feature>